<dbReference type="InterPro" id="IPR000490">
    <property type="entry name" value="Glyco_hydro_17"/>
</dbReference>
<evidence type="ECO:0000256" key="6">
    <source>
        <dbReference type="ARBA" id="ARBA00022821"/>
    </source>
</evidence>
<feature type="signal peptide" evidence="11">
    <location>
        <begin position="1"/>
        <end position="37"/>
    </location>
</feature>
<keyword evidence="4 11" id="KW-0732">Signal</keyword>
<evidence type="ECO:0000256" key="10">
    <source>
        <dbReference type="RuleBase" id="RU004336"/>
    </source>
</evidence>
<evidence type="ECO:0000256" key="3">
    <source>
        <dbReference type="ARBA" id="ARBA00012780"/>
    </source>
</evidence>
<comment type="caution">
    <text evidence="13">The sequence shown here is derived from an EMBL/GenBank/DDBJ whole genome shotgun (WGS) entry which is preliminary data.</text>
</comment>
<evidence type="ECO:0000256" key="5">
    <source>
        <dbReference type="ARBA" id="ARBA00022801"/>
    </source>
</evidence>
<protein>
    <recommendedName>
        <fullName evidence="3">glucan endo-1,3-beta-D-glucosidase</fullName>
        <ecNumber evidence="3">3.2.1.39</ecNumber>
    </recommendedName>
</protein>
<dbReference type="EC" id="3.2.1.39" evidence="3"/>
<dbReference type="PROSITE" id="PS00587">
    <property type="entry name" value="GLYCOSYL_HYDROL_F17"/>
    <property type="match status" value="1"/>
</dbReference>
<evidence type="ECO:0000256" key="8">
    <source>
        <dbReference type="ARBA" id="ARBA00023295"/>
    </source>
</evidence>
<dbReference type="SUPFAM" id="SSF51445">
    <property type="entry name" value="(Trans)glycosidases"/>
    <property type="match status" value="1"/>
</dbReference>
<keyword evidence="5 10" id="KW-0378">Hydrolase</keyword>
<organism evidence="13 14">
    <name type="scientific">Rhynchospora pubera</name>
    <dbReference type="NCBI Taxonomy" id="906938"/>
    <lineage>
        <taxon>Eukaryota</taxon>
        <taxon>Viridiplantae</taxon>
        <taxon>Streptophyta</taxon>
        <taxon>Embryophyta</taxon>
        <taxon>Tracheophyta</taxon>
        <taxon>Spermatophyta</taxon>
        <taxon>Magnoliopsida</taxon>
        <taxon>Liliopsida</taxon>
        <taxon>Poales</taxon>
        <taxon>Cyperaceae</taxon>
        <taxon>Cyperoideae</taxon>
        <taxon>Rhynchosporeae</taxon>
        <taxon>Rhynchospora</taxon>
    </lineage>
</organism>
<dbReference type="InterPro" id="IPR012946">
    <property type="entry name" value="X8"/>
</dbReference>
<evidence type="ECO:0000256" key="1">
    <source>
        <dbReference type="ARBA" id="ARBA00000382"/>
    </source>
</evidence>
<dbReference type="GO" id="GO:0006952">
    <property type="term" value="P:defense response"/>
    <property type="evidence" value="ECO:0007669"/>
    <property type="project" value="UniProtKB-KW"/>
</dbReference>
<dbReference type="PANTHER" id="PTHR32227">
    <property type="entry name" value="GLUCAN ENDO-1,3-BETA-GLUCOSIDASE BG1-RELATED-RELATED"/>
    <property type="match status" value="1"/>
</dbReference>
<comment type="similarity">
    <text evidence="2 9">Belongs to the glycosyl hydrolase 17 family.</text>
</comment>
<accession>A0AAV8DYH7</accession>
<dbReference type="InterPro" id="IPR017853">
    <property type="entry name" value="GH"/>
</dbReference>
<keyword evidence="14" id="KW-1185">Reference proteome</keyword>
<proteinExistence type="inferred from homology"/>
<keyword evidence="8 10" id="KW-0326">Glycosidase</keyword>
<evidence type="ECO:0000313" key="13">
    <source>
        <dbReference type="EMBL" id="KAJ4772236.1"/>
    </source>
</evidence>
<dbReference type="GO" id="GO:0005975">
    <property type="term" value="P:carbohydrate metabolic process"/>
    <property type="evidence" value="ECO:0007669"/>
    <property type="project" value="InterPro"/>
</dbReference>
<evidence type="ECO:0000256" key="7">
    <source>
        <dbReference type="ARBA" id="ARBA00023157"/>
    </source>
</evidence>
<dbReference type="Gene3D" id="1.20.58.1040">
    <property type="match status" value="1"/>
</dbReference>
<sequence length="523" mass="56480">MATALAPVQQRQRQRRQQHYLIVIPLLLLLLLPVATPMSTAAAIGVNYGAMADNLPPPSQVAAFLQQRTSITRVKLFDSNPDFIRAFANISSLSLAITAPNSAIPSLSTPSGASSWLSQNLLPFLPATNVSLLLVGNEVLASPDRSLIARLVPAMRCLSSDLSSAGYPHIRVSTPHSLGIFSPSQLPSSGHFRRGYDRAIFAPMLDFHRQTKTPFMVNPYPYFGYDGRTLDYALFRPNAGVFDPVTRINYTSMFEAQLDAVYTAMKRLGYGDVDIAVGETGWPTAAEPGQIGVGVAEAEAFNGNLIRMVESGLGTPLMPNRTFETYIFALFNENQKPGPIAERNFGLFNANFTPIYDVGLLRDPAAQPSPAPTPAGSGSGSGSGKWCVPKADASGTALQNNINYACQYVDCKPIQMGGPCFQPDTLQAHAAYAMNAYYQFYGRYDYDCNFSDSAVVTTTDPKLCVSLPQATEAASSALEQAHSQAQAPAAVSSADDSKNGWLHGRIRCLLLFTLLLPFLWGSL</sequence>
<dbReference type="GO" id="GO:0042973">
    <property type="term" value="F:glucan endo-1,3-beta-D-glucosidase activity"/>
    <property type="evidence" value="ECO:0007669"/>
    <property type="project" value="UniProtKB-EC"/>
</dbReference>
<evidence type="ECO:0000313" key="14">
    <source>
        <dbReference type="Proteomes" id="UP001140206"/>
    </source>
</evidence>
<dbReference type="EMBL" id="JAMFTS010000003">
    <property type="protein sequence ID" value="KAJ4772236.1"/>
    <property type="molecule type" value="Genomic_DNA"/>
</dbReference>
<feature type="domain" description="X8" evidence="12">
    <location>
        <begin position="385"/>
        <end position="466"/>
    </location>
</feature>
<dbReference type="Proteomes" id="UP001140206">
    <property type="component" value="Chromosome 3"/>
</dbReference>
<keyword evidence="6" id="KW-0611">Plant defense</keyword>
<evidence type="ECO:0000256" key="4">
    <source>
        <dbReference type="ARBA" id="ARBA00022729"/>
    </source>
</evidence>
<comment type="catalytic activity">
    <reaction evidence="1">
        <text>Hydrolysis of (1-&gt;3)-beta-D-glucosidic linkages in (1-&gt;3)-beta-D-glucans.</text>
        <dbReference type="EC" id="3.2.1.39"/>
    </reaction>
</comment>
<dbReference type="SMART" id="SM00768">
    <property type="entry name" value="X8"/>
    <property type="match status" value="1"/>
</dbReference>
<evidence type="ECO:0000259" key="12">
    <source>
        <dbReference type="SMART" id="SM00768"/>
    </source>
</evidence>
<dbReference type="InterPro" id="IPR044965">
    <property type="entry name" value="Glyco_hydro_17_plant"/>
</dbReference>
<dbReference type="Pfam" id="PF00332">
    <property type="entry name" value="Glyco_hydro_17"/>
    <property type="match status" value="1"/>
</dbReference>
<gene>
    <name evidence="13" type="ORF">LUZ62_056493</name>
</gene>
<dbReference type="Pfam" id="PF07983">
    <property type="entry name" value="X8"/>
    <property type="match status" value="1"/>
</dbReference>
<feature type="chain" id="PRO_5043922362" description="glucan endo-1,3-beta-D-glucosidase" evidence="11">
    <location>
        <begin position="38"/>
        <end position="523"/>
    </location>
</feature>
<dbReference type="Gene3D" id="3.20.20.80">
    <property type="entry name" value="Glycosidases"/>
    <property type="match status" value="1"/>
</dbReference>
<reference evidence="13" key="1">
    <citation type="submission" date="2022-08" db="EMBL/GenBank/DDBJ databases">
        <authorList>
            <person name="Marques A."/>
        </authorList>
    </citation>
    <scope>NUCLEOTIDE SEQUENCE</scope>
    <source>
        <strain evidence="13">RhyPub2mFocal</strain>
        <tissue evidence="13">Leaves</tissue>
    </source>
</reference>
<dbReference type="AlphaFoldDB" id="A0AAV8DYH7"/>
<evidence type="ECO:0000256" key="11">
    <source>
        <dbReference type="SAM" id="SignalP"/>
    </source>
</evidence>
<evidence type="ECO:0000256" key="9">
    <source>
        <dbReference type="RuleBase" id="RU004335"/>
    </source>
</evidence>
<keyword evidence="7" id="KW-1015">Disulfide bond</keyword>
<dbReference type="FunFam" id="3.20.20.80:FF:000002">
    <property type="entry name" value="Glucan endo-1,3-beta-glucosidase 3"/>
    <property type="match status" value="1"/>
</dbReference>
<evidence type="ECO:0000256" key="2">
    <source>
        <dbReference type="ARBA" id="ARBA00008773"/>
    </source>
</evidence>
<name>A0AAV8DYH7_9POAL</name>